<name>A0A5M3MS72_CONPW</name>
<comment type="caution">
    <text evidence="1">The sequence shown here is derived from an EMBL/GenBank/DDBJ whole genome shotgun (WGS) entry which is preliminary data.</text>
</comment>
<dbReference type="GeneID" id="19209100"/>
<protein>
    <submittedName>
        <fullName evidence="1">Uncharacterized protein</fullName>
    </submittedName>
</protein>
<gene>
    <name evidence="1" type="ORF">CONPUDRAFT_73279</name>
</gene>
<dbReference type="SUPFAM" id="SSF54768">
    <property type="entry name" value="dsRNA-binding domain-like"/>
    <property type="match status" value="1"/>
</dbReference>
<reference evidence="2" key="1">
    <citation type="journal article" date="2012" name="Science">
        <title>The Paleozoic origin of enzymatic lignin decomposition reconstructed from 31 fungal genomes.</title>
        <authorList>
            <person name="Floudas D."/>
            <person name="Binder M."/>
            <person name="Riley R."/>
            <person name="Barry K."/>
            <person name="Blanchette R.A."/>
            <person name="Henrissat B."/>
            <person name="Martinez A.T."/>
            <person name="Otillar R."/>
            <person name="Spatafora J.W."/>
            <person name="Yadav J.S."/>
            <person name="Aerts A."/>
            <person name="Benoit I."/>
            <person name="Boyd A."/>
            <person name="Carlson A."/>
            <person name="Copeland A."/>
            <person name="Coutinho P.M."/>
            <person name="de Vries R.P."/>
            <person name="Ferreira P."/>
            <person name="Findley K."/>
            <person name="Foster B."/>
            <person name="Gaskell J."/>
            <person name="Glotzer D."/>
            <person name="Gorecki P."/>
            <person name="Heitman J."/>
            <person name="Hesse C."/>
            <person name="Hori C."/>
            <person name="Igarashi K."/>
            <person name="Jurgens J.A."/>
            <person name="Kallen N."/>
            <person name="Kersten P."/>
            <person name="Kohler A."/>
            <person name="Kuees U."/>
            <person name="Kumar T.K.A."/>
            <person name="Kuo A."/>
            <person name="LaButti K."/>
            <person name="Larrondo L.F."/>
            <person name="Lindquist E."/>
            <person name="Ling A."/>
            <person name="Lombard V."/>
            <person name="Lucas S."/>
            <person name="Lundell T."/>
            <person name="Martin R."/>
            <person name="McLaughlin D.J."/>
            <person name="Morgenstern I."/>
            <person name="Morin E."/>
            <person name="Murat C."/>
            <person name="Nagy L.G."/>
            <person name="Nolan M."/>
            <person name="Ohm R.A."/>
            <person name="Patyshakuliyeva A."/>
            <person name="Rokas A."/>
            <person name="Ruiz-Duenas F.J."/>
            <person name="Sabat G."/>
            <person name="Salamov A."/>
            <person name="Samejima M."/>
            <person name="Schmutz J."/>
            <person name="Slot J.C."/>
            <person name="St John F."/>
            <person name="Stenlid J."/>
            <person name="Sun H."/>
            <person name="Sun S."/>
            <person name="Syed K."/>
            <person name="Tsang A."/>
            <person name="Wiebenga A."/>
            <person name="Young D."/>
            <person name="Pisabarro A."/>
            <person name="Eastwood D.C."/>
            <person name="Martin F."/>
            <person name="Cullen D."/>
            <person name="Grigoriev I.V."/>
            <person name="Hibbett D.S."/>
        </authorList>
    </citation>
    <scope>NUCLEOTIDE SEQUENCE [LARGE SCALE GENOMIC DNA]</scope>
    <source>
        <strain evidence="2">RWD-64-598 SS2</strain>
    </source>
</reference>
<dbReference type="Gene3D" id="3.30.160.20">
    <property type="match status" value="1"/>
</dbReference>
<organism evidence="1 2">
    <name type="scientific">Coniophora puteana (strain RWD-64-598)</name>
    <name type="common">Brown rot fungus</name>
    <dbReference type="NCBI Taxonomy" id="741705"/>
    <lineage>
        <taxon>Eukaryota</taxon>
        <taxon>Fungi</taxon>
        <taxon>Dikarya</taxon>
        <taxon>Basidiomycota</taxon>
        <taxon>Agaricomycotina</taxon>
        <taxon>Agaricomycetes</taxon>
        <taxon>Agaricomycetidae</taxon>
        <taxon>Boletales</taxon>
        <taxon>Coniophorineae</taxon>
        <taxon>Coniophoraceae</taxon>
        <taxon>Coniophora</taxon>
    </lineage>
</organism>
<dbReference type="KEGG" id="cput:CONPUDRAFT_73279"/>
<evidence type="ECO:0000313" key="2">
    <source>
        <dbReference type="Proteomes" id="UP000053558"/>
    </source>
</evidence>
<sequence>MSHCTTSYPLYVSHINSSFSDKMELNVRIQRANGMAGQHMVHFDSRSHGPPHQVTWYSDIHSTKRLKYTTIVRNMRWATGVGRTLHAAQEDAARQALAIDEDPTDRRAL</sequence>
<dbReference type="Proteomes" id="UP000053558">
    <property type="component" value="Unassembled WGS sequence"/>
</dbReference>
<dbReference type="RefSeq" id="XP_007768337.1">
    <property type="nucleotide sequence ID" value="XM_007770147.1"/>
</dbReference>
<dbReference type="EMBL" id="JH711578">
    <property type="protein sequence ID" value="EIW81594.1"/>
    <property type="molecule type" value="Genomic_DNA"/>
</dbReference>
<keyword evidence="2" id="KW-1185">Reference proteome</keyword>
<proteinExistence type="predicted"/>
<evidence type="ECO:0000313" key="1">
    <source>
        <dbReference type="EMBL" id="EIW81594.1"/>
    </source>
</evidence>
<dbReference type="AlphaFoldDB" id="A0A5M3MS72"/>
<accession>A0A5M3MS72</accession>